<protein>
    <submittedName>
        <fullName evidence="3">Uncharacterized protein</fullName>
    </submittedName>
</protein>
<feature type="region of interest" description="Disordered" evidence="1">
    <location>
        <begin position="47"/>
        <end position="79"/>
    </location>
</feature>
<comment type="caution">
    <text evidence="3">The sequence shown here is derived from an EMBL/GenBank/DDBJ whole genome shotgun (WGS) entry which is preliminary data.</text>
</comment>
<evidence type="ECO:0000256" key="1">
    <source>
        <dbReference type="SAM" id="MobiDB-lite"/>
    </source>
</evidence>
<organism evidence="3 4">
    <name type="scientific">Solanum bulbocastanum</name>
    <name type="common">Wild potato</name>
    <dbReference type="NCBI Taxonomy" id="147425"/>
    <lineage>
        <taxon>Eukaryota</taxon>
        <taxon>Viridiplantae</taxon>
        <taxon>Streptophyta</taxon>
        <taxon>Embryophyta</taxon>
        <taxon>Tracheophyta</taxon>
        <taxon>Spermatophyta</taxon>
        <taxon>Magnoliopsida</taxon>
        <taxon>eudicotyledons</taxon>
        <taxon>Gunneridae</taxon>
        <taxon>Pentapetalae</taxon>
        <taxon>asterids</taxon>
        <taxon>lamiids</taxon>
        <taxon>Solanales</taxon>
        <taxon>Solanaceae</taxon>
        <taxon>Solanoideae</taxon>
        <taxon>Solaneae</taxon>
        <taxon>Solanum</taxon>
    </lineage>
</organism>
<accession>A0AAN8Y0T9</accession>
<sequence>MDGKAILYSVITLLFLVSIGISICFYLGDKPDNQSLFPNSTNQATGGGAVLAPPANGGVPSAPPANGGVPSAPPYTAGI</sequence>
<evidence type="ECO:0000313" key="4">
    <source>
        <dbReference type="Proteomes" id="UP001371456"/>
    </source>
</evidence>
<keyword evidence="2" id="KW-0472">Membrane</keyword>
<dbReference type="AlphaFoldDB" id="A0AAN8Y0T9"/>
<keyword evidence="2" id="KW-1133">Transmembrane helix</keyword>
<reference evidence="3 4" key="1">
    <citation type="submission" date="2024-02" db="EMBL/GenBank/DDBJ databases">
        <title>de novo genome assembly of Solanum bulbocastanum strain 11H21.</title>
        <authorList>
            <person name="Hosaka A.J."/>
        </authorList>
    </citation>
    <scope>NUCLEOTIDE SEQUENCE [LARGE SCALE GENOMIC DNA]</scope>
    <source>
        <tissue evidence="3">Young leaves</tissue>
    </source>
</reference>
<keyword evidence="4" id="KW-1185">Reference proteome</keyword>
<feature type="transmembrane region" description="Helical" evidence="2">
    <location>
        <begin position="6"/>
        <end position="27"/>
    </location>
</feature>
<evidence type="ECO:0000313" key="3">
    <source>
        <dbReference type="EMBL" id="KAK6775405.1"/>
    </source>
</evidence>
<name>A0AAN8Y0T9_SOLBU</name>
<dbReference type="EMBL" id="JBANQN010000011">
    <property type="protein sequence ID" value="KAK6775405.1"/>
    <property type="molecule type" value="Genomic_DNA"/>
</dbReference>
<keyword evidence="2" id="KW-0812">Transmembrane</keyword>
<gene>
    <name evidence="3" type="ORF">RDI58_026406</name>
</gene>
<proteinExistence type="predicted"/>
<dbReference type="Proteomes" id="UP001371456">
    <property type="component" value="Unassembled WGS sequence"/>
</dbReference>
<evidence type="ECO:0000256" key="2">
    <source>
        <dbReference type="SAM" id="Phobius"/>
    </source>
</evidence>